<dbReference type="AlphaFoldDB" id="A0A7S3XJN5"/>
<sequence length="128" mass="14593">MSLDDDVHPAMEAMYEELFDDDEEFAAKQLEADIGLKNQEVLSGIARLQRQIAEQELHLQMWREQLEAERRSDSWELGEGEATADELRSEWAALESAEREVEMLKAKVAAQQAAFVRLPDPEASDDET</sequence>
<organism evidence="2">
    <name type="scientific">Oxyrrhis marina</name>
    <name type="common">Dinoflagellate</name>
    <dbReference type="NCBI Taxonomy" id="2969"/>
    <lineage>
        <taxon>Eukaryota</taxon>
        <taxon>Sar</taxon>
        <taxon>Alveolata</taxon>
        <taxon>Dinophyceae</taxon>
        <taxon>Oxyrrhinales</taxon>
        <taxon>Oxyrrhinaceae</taxon>
        <taxon>Oxyrrhis</taxon>
    </lineage>
</organism>
<feature type="coiled-coil region" evidence="1">
    <location>
        <begin position="45"/>
        <end position="114"/>
    </location>
</feature>
<evidence type="ECO:0000313" key="2">
    <source>
        <dbReference type="EMBL" id="CAE0619947.1"/>
    </source>
</evidence>
<evidence type="ECO:0000256" key="1">
    <source>
        <dbReference type="SAM" id="Coils"/>
    </source>
</evidence>
<proteinExistence type="predicted"/>
<reference evidence="2" key="1">
    <citation type="submission" date="2021-01" db="EMBL/GenBank/DDBJ databases">
        <authorList>
            <person name="Corre E."/>
            <person name="Pelletier E."/>
            <person name="Niang G."/>
            <person name="Scheremetjew M."/>
            <person name="Finn R."/>
            <person name="Kale V."/>
            <person name="Holt S."/>
            <person name="Cochrane G."/>
            <person name="Meng A."/>
            <person name="Brown T."/>
            <person name="Cohen L."/>
        </authorList>
    </citation>
    <scope>NUCLEOTIDE SEQUENCE</scope>
    <source>
        <strain evidence="2">CCMP1795</strain>
    </source>
</reference>
<dbReference type="EMBL" id="HBIT01010630">
    <property type="protein sequence ID" value="CAE0619947.1"/>
    <property type="molecule type" value="Transcribed_RNA"/>
</dbReference>
<keyword evidence="1" id="KW-0175">Coiled coil</keyword>
<name>A0A7S3XJN5_OXYMA</name>
<protein>
    <submittedName>
        <fullName evidence="2">Uncharacterized protein</fullName>
    </submittedName>
</protein>
<gene>
    <name evidence="2" type="ORF">OMAR00292_LOCUS5537</name>
</gene>
<accession>A0A7S3XJN5</accession>